<evidence type="ECO:0000256" key="1">
    <source>
        <dbReference type="SAM" id="MobiDB-lite"/>
    </source>
</evidence>
<feature type="region of interest" description="Disordered" evidence="1">
    <location>
        <begin position="1"/>
        <end position="41"/>
    </location>
</feature>
<accession>A0AAE1A5C4</accession>
<feature type="region of interest" description="Disordered" evidence="1">
    <location>
        <begin position="60"/>
        <end position="88"/>
    </location>
</feature>
<protein>
    <submittedName>
        <fullName evidence="2">Uncharacterized protein</fullName>
    </submittedName>
</protein>
<gene>
    <name evidence="2" type="ORF">RRG08_054888</name>
</gene>
<comment type="caution">
    <text evidence="2">The sequence shown here is derived from an EMBL/GenBank/DDBJ whole genome shotgun (WGS) entry which is preliminary data.</text>
</comment>
<dbReference type="AlphaFoldDB" id="A0AAE1A5C4"/>
<organism evidence="2 3">
    <name type="scientific">Elysia crispata</name>
    <name type="common">lettuce slug</name>
    <dbReference type="NCBI Taxonomy" id="231223"/>
    <lineage>
        <taxon>Eukaryota</taxon>
        <taxon>Metazoa</taxon>
        <taxon>Spiralia</taxon>
        <taxon>Lophotrochozoa</taxon>
        <taxon>Mollusca</taxon>
        <taxon>Gastropoda</taxon>
        <taxon>Heterobranchia</taxon>
        <taxon>Euthyneura</taxon>
        <taxon>Panpulmonata</taxon>
        <taxon>Sacoglossa</taxon>
        <taxon>Placobranchoidea</taxon>
        <taxon>Plakobranchidae</taxon>
        <taxon>Elysia</taxon>
    </lineage>
</organism>
<proteinExistence type="predicted"/>
<dbReference type="Proteomes" id="UP001283361">
    <property type="component" value="Unassembled WGS sequence"/>
</dbReference>
<reference evidence="2" key="1">
    <citation type="journal article" date="2023" name="G3 (Bethesda)">
        <title>A reference genome for the long-term kleptoplast-retaining sea slug Elysia crispata morphotype clarki.</title>
        <authorList>
            <person name="Eastman K.E."/>
            <person name="Pendleton A.L."/>
            <person name="Shaikh M.A."/>
            <person name="Suttiyut T."/>
            <person name="Ogas R."/>
            <person name="Tomko P."/>
            <person name="Gavelis G."/>
            <person name="Widhalm J.R."/>
            <person name="Wisecaver J.H."/>
        </authorList>
    </citation>
    <scope>NUCLEOTIDE SEQUENCE</scope>
    <source>
        <strain evidence="2">ECLA1</strain>
    </source>
</reference>
<sequence>MSFNRTTRHAERNRLARTSSGPLGSHLPQEGRTWSRTLPVEPPARLAKQGKLRLDDIKGHHVTVHRRRSQKPRSVGRIRSKYANARLG</sequence>
<dbReference type="EMBL" id="JAWDGP010002623">
    <property type="protein sequence ID" value="KAK3781549.1"/>
    <property type="molecule type" value="Genomic_DNA"/>
</dbReference>
<name>A0AAE1A5C4_9GAST</name>
<evidence type="ECO:0000313" key="3">
    <source>
        <dbReference type="Proteomes" id="UP001283361"/>
    </source>
</evidence>
<feature type="compositionally biased region" description="Basic residues" evidence="1">
    <location>
        <begin position="60"/>
        <end position="80"/>
    </location>
</feature>
<keyword evidence="3" id="KW-1185">Reference proteome</keyword>
<evidence type="ECO:0000313" key="2">
    <source>
        <dbReference type="EMBL" id="KAK3781549.1"/>
    </source>
</evidence>